<dbReference type="EC" id="2.7.13.3" evidence="2"/>
<evidence type="ECO:0000256" key="1">
    <source>
        <dbReference type="ARBA" id="ARBA00000085"/>
    </source>
</evidence>
<evidence type="ECO:0000256" key="9">
    <source>
        <dbReference type="ARBA" id="ARBA00064003"/>
    </source>
</evidence>
<dbReference type="PROSITE" id="PS50109">
    <property type="entry name" value="HIS_KIN"/>
    <property type="match status" value="1"/>
</dbReference>
<dbReference type="InterPro" id="IPR003594">
    <property type="entry name" value="HATPase_dom"/>
</dbReference>
<dbReference type="PANTHER" id="PTHR45339:SF1">
    <property type="entry name" value="HYBRID SIGNAL TRANSDUCTION HISTIDINE KINASE J"/>
    <property type="match status" value="1"/>
</dbReference>
<dbReference type="Gene3D" id="3.30.565.10">
    <property type="entry name" value="Histidine kinase-like ATPase, C-terminal domain"/>
    <property type="match status" value="1"/>
</dbReference>
<dbReference type="SUPFAM" id="SSF47384">
    <property type="entry name" value="Homodimeric domain of signal transducing histidine kinase"/>
    <property type="match status" value="1"/>
</dbReference>
<dbReference type="EMBL" id="ACJN02000002">
    <property type="protein sequence ID" value="EFI35101.1"/>
    <property type="molecule type" value="Genomic_DNA"/>
</dbReference>
<dbReference type="FunFam" id="3.30.565.10:FF:000010">
    <property type="entry name" value="Sensor histidine kinase RcsC"/>
    <property type="match status" value="1"/>
</dbReference>
<dbReference type="Pfam" id="PF00512">
    <property type="entry name" value="HisKA"/>
    <property type="match status" value="1"/>
</dbReference>
<dbReference type="RefSeq" id="WP_008870415.1">
    <property type="nucleotide sequence ID" value="NZ_ACJN02000002.1"/>
</dbReference>
<comment type="catalytic activity">
    <reaction evidence="1">
        <text>ATP + protein L-histidine = ADP + protein N-phospho-L-histidine.</text>
        <dbReference type="EC" id="2.7.13.3"/>
    </reaction>
</comment>
<dbReference type="InterPro" id="IPR011006">
    <property type="entry name" value="CheY-like_superfamily"/>
</dbReference>
<name>D6SQS5_9BACT</name>
<dbReference type="CDD" id="cd00082">
    <property type="entry name" value="HisKA"/>
    <property type="match status" value="1"/>
</dbReference>
<evidence type="ECO:0000256" key="10">
    <source>
        <dbReference type="ARBA" id="ARBA00068150"/>
    </source>
</evidence>
<reference evidence="15" key="1">
    <citation type="submission" date="2010-05" db="EMBL/GenBank/DDBJ databases">
        <title>The draft genome of Desulfonatronospira thiodismutans ASO3-1.</title>
        <authorList>
            <consortium name="US DOE Joint Genome Institute (JGI-PGF)"/>
            <person name="Lucas S."/>
            <person name="Copeland A."/>
            <person name="Lapidus A."/>
            <person name="Cheng J.-F."/>
            <person name="Bruce D."/>
            <person name="Goodwin L."/>
            <person name="Pitluck S."/>
            <person name="Chertkov O."/>
            <person name="Brettin T."/>
            <person name="Detter J.C."/>
            <person name="Han C."/>
            <person name="Land M.L."/>
            <person name="Hauser L."/>
            <person name="Kyrpides N."/>
            <person name="Mikhailova N."/>
            <person name="Muyzer G."/>
            <person name="Woyke T."/>
        </authorList>
    </citation>
    <scope>NUCLEOTIDE SEQUENCE [LARGE SCALE GENOMIC DNA]</scope>
    <source>
        <strain evidence="15">ASO3-1</strain>
    </source>
</reference>
<dbReference type="CDD" id="cd17546">
    <property type="entry name" value="REC_hyHK_CKI1_RcsC-like"/>
    <property type="match status" value="1"/>
</dbReference>
<dbReference type="Gene3D" id="3.30.450.40">
    <property type="match status" value="1"/>
</dbReference>
<evidence type="ECO:0000256" key="8">
    <source>
        <dbReference type="ARBA" id="ARBA00023012"/>
    </source>
</evidence>
<dbReference type="GO" id="GO:0000155">
    <property type="term" value="F:phosphorelay sensor kinase activity"/>
    <property type="evidence" value="ECO:0007669"/>
    <property type="project" value="InterPro"/>
</dbReference>
<evidence type="ECO:0000256" key="11">
    <source>
        <dbReference type="PROSITE-ProRule" id="PRU00169"/>
    </source>
</evidence>
<evidence type="ECO:0000256" key="2">
    <source>
        <dbReference type="ARBA" id="ARBA00012438"/>
    </source>
</evidence>
<dbReference type="Pfam" id="PF02518">
    <property type="entry name" value="HATPase_c"/>
    <property type="match status" value="1"/>
</dbReference>
<dbReference type="SUPFAM" id="SSF52172">
    <property type="entry name" value="CheY-like"/>
    <property type="match status" value="1"/>
</dbReference>
<keyword evidence="4" id="KW-0808">Transferase</keyword>
<dbReference type="PRINTS" id="PR00344">
    <property type="entry name" value="BCTRLSENSOR"/>
</dbReference>
<dbReference type="eggNOG" id="COG0642">
    <property type="taxonomic scope" value="Bacteria"/>
</dbReference>
<feature type="modified residue" description="4-aspartylphosphate" evidence="11">
    <location>
        <position position="550"/>
    </location>
</feature>
<evidence type="ECO:0000313" key="16">
    <source>
        <dbReference type="Proteomes" id="UP000005496"/>
    </source>
</evidence>
<evidence type="ECO:0000256" key="4">
    <source>
        <dbReference type="ARBA" id="ARBA00022679"/>
    </source>
</evidence>
<keyword evidence="7" id="KW-0067">ATP-binding</keyword>
<keyword evidence="8" id="KW-0902">Two-component regulatory system</keyword>
<dbReference type="InterPro" id="IPR036890">
    <property type="entry name" value="HATPase_C_sf"/>
</dbReference>
<keyword evidence="5" id="KW-0547">Nucleotide-binding</keyword>
<dbReference type="OrthoDB" id="5291616at2"/>
<dbReference type="PANTHER" id="PTHR45339">
    <property type="entry name" value="HYBRID SIGNAL TRANSDUCTION HISTIDINE KINASE J"/>
    <property type="match status" value="1"/>
</dbReference>
<feature type="region of interest" description="Disordered" evidence="12">
    <location>
        <begin position="1"/>
        <end position="44"/>
    </location>
</feature>
<evidence type="ECO:0000259" key="14">
    <source>
        <dbReference type="PROSITE" id="PS50110"/>
    </source>
</evidence>
<dbReference type="SUPFAM" id="SSF55874">
    <property type="entry name" value="ATPase domain of HSP90 chaperone/DNA topoisomerase II/histidine kinase"/>
    <property type="match status" value="1"/>
</dbReference>
<dbReference type="Gene3D" id="1.10.287.130">
    <property type="match status" value="1"/>
</dbReference>
<dbReference type="SMART" id="SM00388">
    <property type="entry name" value="HisKA"/>
    <property type="match status" value="1"/>
</dbReference>
<protein>
    <recommendedName>
        <fullName evidence="10">Sensory/regulatory protein RpfC</fullName>
        <ecNumber evidence="2">2.7.13.3</ecNumber>
    </recommendedName>
</protein>
<dbReference type="SMART" id="SM00387">
    <property type="entry name" value="HATPase_c"/>
    <property type="match status" value="1"/>
</dbReference>
<evidence type="ECO:0000256" key="5">
    <source>
        <dbReference type="ARBA" id="ARBA00022741"/>
    </source>
</evidence>
<keyword evidence="16" id="KW-1185">Reference proteome</keyword>
<feature type="domain" description="Histidine kinase" evidence="13">
    <location>
        <begin position="250"/>
        <end position="471"/>
    </location>
</feature>
<evidence type="ECO:0000256" key="12">
    <source>
        <dbReference type="SAM" id="MobiDB-lite"/>
    </source>
</evidence>
<dbReference type="GO" id="GO:0005524">
    <property type="term" value="F:ATP binding"/>
    <property type="evidence" value="ECO:0007669"/>
    <property type="project" value="UniProtKB-KW"/>
</dbReference>
<dbReference type="AlphaFoldDB" id="D6SQS5"/>
<dbReference type="FunFam" id="1.10.287.130:FF:000002">
    <property type="entry name" value="Two-component osmosensing histidine kinase"/>
    <property type="match status" value="1"/>
</dbReference>
<dbReference type="SMART" id="SM00448">
    <property type="entry name" value="REC"/>
    <property type="match status" value="1"/>
</dbReference>
<evidence type="ECO:0000256" key="7">
    <source>
        <dbReference type="ARBA" id="ARBA00022840"/>
    </source>
</evidence>
<evidence type="ECO:0000259" key="13">
    <source>
        <dbReference type="PROSITE" id="PS50109"/>
    </source>
</evidence>
<feature type="domain" description="Response regulatory" evidence="14">
    <location>
        <begin position="501"/>
        <end position="620"/>
    </location>
</feature>
<dbReference type="InterPro" id="IPR004358">
    <property type="entry name" value="Sig_transdc_His_kin-like_C"/>
</dbReference>
<dbReference type="PROSITE" id="PS50110">
    <property type="entry name" value="RESPONSE_REGULATORY"/>
    <property type="match status" value="1"/>
</dbReference>
<comment type="subunit">
    <text evidence="9">At low DSF concentrations, interacts with RpfF.</text>
</comment>
<accession>D6SQS5</accession>
<organism evidence="15 16">
    <name type="scientific">Desulfonatronospira thiodismutans ASO3-1</name>
    <dbReference type="NCBI Taxonomy" id="555779"/>
    <lineage>
        <taxon>Bacteria</taxon>
        <taxon>Pseudomonadati</taxon>
        <taxon>Thermodesulfobacteriota</taxon>
        <taxon>Desulfovibrionia</taxon>
        <taxon>Desulfovibrionales</taxon>
        <taxon>Desulfonatronovibrionaceae</taxon>
        <taxon>Desulfonatronospira</taxon>
    </lineage>
</organism>
<dbReference type="Gene3D" id="3.40.50.2300">
    <property type="match status" value="1"/>
</dbReference>
<dbReference type="InterPro" id="IPR005467">
    <property type="entry name" value="His_kinase_dom"/>
</dbReference>
<dbReference type="InterPro" id="IPR003661">
    <property type="entry name" value="HisK_dim/P_dom"/>
</dbReference>
<dbReference type="InterPro" id="IPR036097">
    <property type="entry name" value="HisK_dim/P_sf"/>
</dbReference>
<dbReference type="CDD" id="cd16922">
    <property type="entry name" value="HATPase_EvgS-ArcB-TorS-like"/>
    <property type="match status" value="1"/>
</dbReference>
<evidence type="ECO:0000256" key="3">
    <source>
        <dbReference type="ARBA" id="ARBA00022553"/>
    </source>
</evidence>
<evidence type="ECO:0000256" key="6">
    <source>
        <dbReference type="ARBA" id="ARBA00022777"/>
    </source>
</evidence>
<keyword evidence="3 11" id="KW-0597">Phosphoprotein</keyword>
<keyword evidence="6 15" id="KW-0418">Kinase</keyword>
<dbReference type="InterPro" id="IPR029016">
    <property type="entry name" value="GAF-like_dom_sf"/>
</dbReference>
<dbReference type="Proteomes" id="UP000005496">
    <property type="component" value="Unassembled WGS sequence"/>
</dbReference>
<gene>
    <name evidence="15" type="ORF">Dthio_PD2495</name>
</gene>
<evidence type="ECO:0000313" key="15">
    <source>
        <dbReference type="EMBL" id="EFI35101.1"/>
    </source>
</evidence>
<proteinExistence type="predicted"/>
<comment type="caution">
    <text evidence="15">The sequence shown here is derived from an EMBL/GenBank/DDBJ whole genome shotgun (WGS) entry which is preliminary data.</text>
</comment>
<sequence>MPREVFSRPSFKKAAGEDSFPAAEKNPARDAFMPPSRKSSRKLRSQVEEIVSTYQDSMAAFQRFRKCCSIVHSTTTLARLPGLLQSLKKELRLDGIHLVLASEEYDGLVPDSVTTMPQSGLHKLRAVLDLDHFSGCTIHSAEDLRASGLLEDLGFTPQGSLRTGSAIVFSLHDRFRSQRPVGLLMFYDRDSNRYTREVATDFVEHFAETFAWAMVSLRDHEKLRIQEQNLAAAKNEAEEATSAKSMFLATMSHEIRTPMNGVMGLSQLLLETPLNTEQRHLAGLIRSSGENLLDIINNILDFSKIEADRLVLEQVDFDLRTMMDEITHIMKINAGEKDIDFVSRIDPALETSLQGDPGRLRQILFNLSGNAVKFTAQGGVRLEVSPLTKLEKSIQILFEITDTGPGIDQETKNRLFTAYQQAESSTSREYGGSGLGLSISKSLVELMHGEIGLESSPGTGSTFWFKVWFGLQEKTTHDSWQPKQASEDPAPENPAVNTGIRILIAEDNSVNQLLATKVLEKNGFHADVVSDGRQALEALQKKHYHLVLMDVQMPVMDGITAIRSLRTGQTRVLNPEIPVIALTAHAGEGDRERFIKAGMNDYLPKPIMPDSLNQIVQKWATP</sequence>
<dbReference type="InterPro" id="IPR001789">
    <property type="entry name" value="Sig_transdc_resp-reg_receiver"/>
</dbReference>
<dbReference type="Pfam" id="PF00072">
    <property type="entry name" value="Response_reg"/>
    <property type="match status" value="1"/>
</dbReference>